<feature type="transmembrane region" description="Helical" evidence="1">
    <location>
        <begin position="120"/>
        <end position="138"/>
    </location>
</feature>
<proteinExistence type="predicted"/>
<evidence type="ECO:0000313" key="4">
    <source>
        <dbReference type="Proteomes" id="UP000070433"/>
    </source>
</evidence>
<evidence type="ECO:0000259" key="2">
    <source>
        <dbReference type="Pfam" id="PF13464"/>
    </source>
</evidence>
<feature type="domain" description="Cytoskeleton protein RodZ-like C-terminal" evidence="2">
    <location>
        <begin position="252"/>
        <end position="323"/>
    </location>
</feature>
<protein>
    <recommendedName>
        <fullName evidence="2">Cytoskeleton protein RodZ-like C-terminal domain-containing protein</fullName>
    </recommendedName>
</protein>
<dbReference type="Pfam" id="PF13413">
    <property type="entry name" value="HTH_25"/>
    <property type="match status" value="1"/>
</dbReference>
<evidence type="ECO:0000256" key="1">
    <source>
        <dbReference type="SAM" id="Phobius"/>
    </source>
</evidence>
<dbReference type="Gene3D" id="1.10.260.40">
    <property type="entry name" value="lambda repressor-like DNA-binding domains"/>
    <property type="match status" value="1"/>
</dbReference>
<organism evidence="3 4">
    <name type="scientific">Ramlibacter tataouinensis</name>
    <dbReference type="NCBI Taxonomy" id="94132"/>
    <lineage>
        <taxon>Bacteria</taxon>
        <taxon>Pseudomonadati</taxon>
        <taxon>Pseudomonadota</taxon>
        <taxon>Betaproteobacteria</taxon>
        <taxon>Burkholderiales</taxon>
        <taxon>Comamonadaceae</taxon>
        <taxon>Ramlibacter</taxon>
    </lineage>
</organism>
<sequence length="325" mass="32562">MAASPEAGIGADGVTAGLLLRRAREAAGLHVAALAVSLKVPVRKLEALEGDRYDLLPDAVFARALASSVCRTLKLDPQPVLQRLPQTATPRLIQSTDGLNAPFRTPGDAKPSWIDHLRQPVFLAVLALLLGALVLILVPNTRFEDTLAPAAAPQPAAAVETVALPPAAAATQAAPPDAQNPTTAAAPAADATAAALAPAAPASAAVAATPVAPAAAAPAPAAAAVAQPAASAAAPAAAFTAAAAPAQAGLVVIRTKGESWVDVTDAKGVVALRKTLTAGESAGASGTLPLQVTIGRVDMTEVTVRGKPFDMRPVSRDNVARFEVK</sequence>
<dbReference type="InterPro" id="IPR025194">
    <property type="entry name" value="RodZ-like_C"/>
</dbReference>
<dbReference type="PANTHER" id="PTHR34475">
    <property type="match status" value="1"/>
</dbReference>
<reference evidence="3 4" key="1">
    <citation type="journal article" date="2014" name="Int. J. Syst. Evol. Microbiol.">
        <title>Ramlibacter solisilvae sp. nov., isolated from forest soil, and emended description of the genus Ramlibacter.</title>
        <authorList>
            <person name="Lee H.J."/>
            <person name="Lee S.H."/>
            <person name="Lee S.S."/>
            <person name="Lee J.S."/>
            <person name="Kim Y."/>
            <person name="Kim S.C."/>
            <person name="Jeon C.O."/>
        </authorList>
    </citation>
    <scope>NUCLEOTIDE SEQUENCE [LARGE SCALE GENOMIC DNA]</scope>
    <source>
        <strain evidence="3 4">5-10</strain>
    </source>
</reference>
<dbReference type="Proteomes" id="UP000070433">
    <property type="component" value="Chromosome"/>
</dbReference>
<dbReference type="PANTHER" id="PTHR34475:SF1">
    <property type="entry name" value="CYTOSKELETON PROTEIN RODZ"/>
    <property type="match status" value="1"/>
</dbReference>
<dbReference type="Pfam" id="PF13464">
    <property type="entry name" value="RodZ_C"/>
    <property type="match status" value="1"/>
</dbReference>
<gene>
    <name evidence="3" type="ORF">UC35_21275</name>
</gene>
<name>A0A127JYA0_9BURK</name>
<dbReference type="InterPro" id="IPR050400">
    <property type="entry name" value="Bact_Cytoskel_RodZ"/>
</dbReference>
<dbReference type="GO" id="GO:0003677">
    <property type="term" value="F:DNA binding"/>
    <property type="evidence" value="ECO:0007669"/>
    <property type="project" value="InterPro"/>
</dbReference>
<dbReference type="EMBL" id="CP010951">
    <property type="protein sequence ID" value="AMO24901.1"/>
    <property type="molecule type" value="Genomic_DNA"/>
</dbReference>
<keyword evidence="1" id="KW-0472">Membrane</keyword>
<dbReference type="AlphaFoldDB" id="A0A127JYA0"/>
<dbReference type="InterPro" id="IPR010982">
    <property type="entry name" value="Lambda_DNA-bd_dom_sf"/>
</dbReference>
<keyword evidence="1" id="KW-1133">Transmembrane helix</keyword>
<evidence type="ECO:0000313" key="3">
    <source>
        <dbReference type="EMBL" id="AMO24901.1"/>
    </source>
</evidence>
<keyword evidence="4" id="KW-1185">Reference proteome</keyword>
<dbReference type="PATRIC" id="fig|94132.3.peg.4338"/>
<keyword evidence="1" id="KW-0812">Transmembrane</keyword>
<accession>A0A127JYA0</accession>